<evidence type="ECO:0000313" key="10">
    <source>
        <dbReference type="EMBL" id="SMO52380.1"/>
    </source>
</evidence>
<gene>
    <name evidence="7" type="primary">proA</name>
    <name evidence="10" type="ORF">SAMN06264849_10312</name>
</gene>
<evidence type="ECO:0000256" key="7">
    <source>
        <dbReference type="HAMAP-Rule" id="MF_00412"/>
    </source>
</evidence>
<dbReference type="HAMAP" id="MF_00412">
    <property type="entry name" value="ProA"/>
    <property type="match status" value="1"/>
</dbReference>
<evidence type="ECO:0000256" key="6">
    <source>
        <dbReference type="ARBA" id="ARBA00049024"/>
    </source>
</evidence>
<evidence type="ECO:0000256" key="5">
    <source>
        <dbReference type="ARBA" id="ARBA00023002"/>
    </source>
</evidence>
<dbReference type="InterPro" id="IPR016163">
    <property type="entry name" value="Ald_DH_C"/>
</dbReference>
<dbReference type="UniPathway" id="UPA00098">
    <property type="reaction ID" value="UER00360"/>
</dbReference>
<feature type="region of interest" description="Disordered" evidence="8">
    <location>
        <begin position="1"/>
        <end position="23"/>
    </location>
</feature>
<dbReference type="InterPro" id="IPR000965">
    <property type="entry name" value="GPR_dom"/>
</dbReference>
<reference evidence="10 11" key="1">
    <citation type="submission" date="2017-05" db="EMBL/GenBank/DDBJ databases">
        <authorList>
            <person name="Varghese N."/>
            <person name="Submissions S."/>
        </authorList>
    </citation>
    <scope>NUCLEOTIDE SEQUENCE [LARGE SCALE GENOMIC DNA]</scope>
    <source>
        <strain evidence="10 11">DSM 45474</strain>
    </source>
</reference>
<dbReference type="PANTHER" id="PTHR11063">
    <property type="entry name" value="GLUTAMATE SEMIALDEHYDE DEHYDROGENASE"/>
    <property type="match status" value="1"/>
</dbReference>
<dbReference type="PANTHER" id="PTHR11063:SF8">
    <property type="entry name" value="DELTA-1-PYRROLINE-5-CARBOXYLATE SYNTHASE"/>
    <property type="match status" value="1"/>
</dbReference>
<dbReference type="PROSITE" id="PS01223">
    <property type="entry name" value="PROA"/>
    <property type="match status" value="1"/>
</dbReference>
<dbReference type="Gene3D" id="3.40.309.10">
    <property type="entry name" value="Aldehyde Dehydrogenase, Chain A, domain 2"/>
    <property type="match status" value="1"/>
</dbReference>
<dbReference type="EMBL" id="FXTI01000003">
    <property type="protein sequence ID" value="SMO52380.1"/>
    <property type="molecule type" value="Genomic_DNA"/>
</dbReference>
<dbReference type="InterPro" id="IPR012134">
    <property type="entry name" value="Glu-5-SA_DH"/>
</dbReference>
<dbReference type="Gene3D" id="3.40.605.10">
    <property type="entry name" value="Aldehyde Dehydrogenase, Chain A, domain 1"/>
    <property type="match status" value="1"/>
</dbReference>
<dbReference type="CDD" id="cd07079">
    <property type="entry name" value="ALDH_F18-19_ProA-GPR"/>
    <property type="match status" value="1"/>
</dbReference>
<comment type="similarity">
    <text evidence="7">Belongs to the gamma-glutamyl phosphate reductase family.</text>
</comment>
<accession>A0A521C0Z2</accession>
<dbReference type="PIRSF" id="PIRSF000151">
    <property type="entry name" value="GPR"/>
    <property type="match status" value="1"/>
</dbReference>
<dbReference type="AlphaFoldDB" id="A0A521C0Z2"/>
<dbReference type="SUPFAM" id="SSF53720">
    <property type="entry name" value="ALDH-like"/>
    <property type="match status" value="1"/>
</dbReference>
<comment type="pathway">
    <text evidence="1 7">Amino-acid biosynthesis; L-proline biosynthesis; L-glutamate 5-semialdehyde from L-glutamate: step 2/2.</text>
</comment>
<dbReference type="EC" id="1.2.1.41" evidence="7"/>
<keyword evidence="5 7" id="KW-0560">Oxidoreductase</keyword>
<organism evidence="10 11">
    <name type="scientific">Melghirimyces algeriensis</name>
    <dbReference type="NCBI Taxonomy" id="910412"/>
    <lineage>
        <taxon>Bacteria</taxon>
        <taxon>Bacillati</taxon>
        <taxon>Bacillota</taxon>
        <taxon>Bacilli</taxon>
        <taxon>Bacillales</taxon>
        <taxon>Thermoactinomycetaceae</taxon>
        <taxon>Melghirimyces</taxon>
    </lineage>
</organism>
<feature type="domain" description="Aldehyde dehydrogenase" evidence="9">
    <location>
        <begin position="2"/>
        <end position="281"/>
    </location>
</feature>
<comment type="subcellular location">
    <subcellularLocation>
        <location evidence="7">Cytoplasm</location>
    </subcellularLocation>
</comment>
<comment type="function">
    <text evidence="7">Catalyzes the NADPH-dependent reduction of L-glutamate 5-phosphate into L-glutamate 5-semialdehyde and phosphate. The product spontaneously undergoes cyclization to form 1-pyrroline-5-carboxylate.</text>
</comment>
<dbReference type="NCBIfam" id="TIGR00407">
    <property type="entry name" value="proA"/>
    <property type="match status" value="1"/>
</dbReference>
<dbReference type="GO" id="GO:0055129">
    <property type="term" value="P:L-proline biosynthetic process"/>
    <property type="evidence" value="ECO:0007669"/>
    <property type="project" value="UniProtKB-UniRule"/>
</dbReference>
<keyword evidence="11" id="KW-1185">Reference proteome</keyword>
<evidence type="ECO:0000256" key="1">
    <source>
        <dbReference type="ARBA" id="ARBA00004985"/>
    </source>
</evidence>
<dbReference type="InterPro" id="IPR020593">
    <property type="entry name" value="G-glutamylP_reductase_CS"/>
</dbReference>
<dbReference type="InterPro" id="IPR016161">
    <property type="entry name" value="Ald_DH/histidinol_DH"/>
</dbReference>
<sequence>MSDVQQQAQAARKASKKLVTATEDQKNHALQAIAQALRKEKASILKQNQKDLDQAEKGQYSRALLDRLKLTEERLEEMASGLEELITLSDPVGEVMETRIQNGLRIEQTRTPLGVIGMIYEARPNVTVDSTGLALKTGNAILLRGSSSALHSNSILAEIIQQALETTSLPPEAVQLVKDPDRTSVRELLTMNHLIDVIIPRGGAALIQRVVQESTVPVLETGVGNCHIYIDLSADPVMAHRIVINGKTSRPAVCNATETLLVHRDWAEKHLTGLSEELNKHGVEIRGCSHTQQLIPQCIPAVPADWETEYLDLILAVKIVDSLEEAIDHIHRYGTGHSEAILTENDDTAHRFMQGVDAAAVYHNASTRFTDGSQFGFGAEIGISTQKLHARGPMGLRELTSYKYCISGSGQIR</sequence>
<dbReference type="InterPro" id="IPR016162">
    <property type="entry name" value="Ald_DH_N"/>
</dbReference>
<protein>
    <recommendedName>
        <fullName evidence="7">Gamma-glutamyl phosphate reductase</fullName>
        <shortName evidence="7">GPR</shortName>
        <ecNumber evidence="7">1.2.1.41</ecNumber>
    </recommendedName>
    <alternativeName>
        <fullName evidence="7">Glutamate-5-semialdehyde dehydrogenase</fullName>
    </alternativeName>
    <alternativeName>
        <fullName evidence="7">Glutamyl-gamma-semialdehyde dehydrogenase</fullName>
        <shortName evidence="7">GSA dehydrogenase</shortName>
    </alternativeName>
</protein>
<dbReference type="RefSeq" id="WP_142504792.1">
    <property type="nucleotide sequence ID" value="NZ_FXTI01000003.1"/>
</dbReference>
<keyword evidence="2 7" id="KW-0028">Amino-acid biosynthesis</keyword>
<dbReference type="FunFam" id="3.40.309.10:FF:000006">
    <property type="entry name" value="Gamma-glutamyl phosphate reductase"/>
    <property type="match status" value="1"/>
</dbReference>
<dbReference type="Proteomes" id="UP000315636">
    <property type="component" value="Unassembled WGS sequence"/>
</dbReference>
<evidence type="ECO:0000256" key="8">
    <source>
        <dbReference type="SAM" id="MobiDB-lite"/>
    </source>
</evidence>
<dbReference type="Pfam" id="PF00171">
    <property type="entry name" value="Aldedh"/>
    <property type="match status" value="1"/>
</dbReference>
<dbReference type="NCBIfam" id="NF001221">
    <property type="entry name" value="PRK00197.1"/>
    <property type="match status" value="1"/>
</dbReference>
<feature type="compositionally biased region" description="Low complexity" evidence="8">
    <location>
        <begin position="1"/>
        <end position="12"/>
    </location>
</feature>
<evidence type="ECO:0000256" key="4">
    <source>
        <dbReference type="ARBA" id="ARBA00022857"/>
    </source>
</evidence>
<keyword evidence="3 7" id="KW-0641">Proline biosynthesis</keyword>
<keyword evidence="7" id="KW-0963">Cytoplasm</keyword>
<keyword evidence="4 7" id="KW-0521">NADP</keyword>
<dbReference type="OrthoDB" id="9809970at2"/>
<comment type="catalytic activity">
    <reaction evidence="6 7">
        <text>L-glutamate 5-semialdehyde + phosphate + NADP(+) = L-glutamyl 5-phosphate + NADPH + H(+)</text>
        <dbReference type="Rhea" id="RHEA:19541"/>
        <dbReference type="ChEBI" id="CHEBI:15378"/>
        <dbReference type="ChEBI" id="CHEBI:43474"/>
        <dbReference type="ChEBI" id="CHEBI:57783"/>
        <dbReference type="ChEBI" id="CHEBI:58066"/>
        <dbReference type="ChEBI" id="CHEBI:58274"/>
        <dbReference type="ChEBI" id="CHEBI:58349"/>
        <dbReference type="EC" id="1.2.1.41"/>
    </reaction>
</comment>
<evidence type="ECO:0000313" key="11">
    <source>
        <dbReference type="Proteomes" id="UP000315636"/>
    </source>
</evidence>
<dbReference type="GO" id="GO:0005737">
    <property type="term" value="C:cytoplasm"/>
    <property type="evidence" value="ECO:0007669"/>
    <property type="project" value="UniProtKB-SubCell"/>
</dbReference>
<dbReference type="InterPro" id="IPR015590">
    <property type="entry name" value="Aldehyde_DH_dom"/>
</dbReference>
<name>A0A521C0Z2_9BACL</name>
<dbReference type="GO" id="GO:0004350">
    <property type="term" value="F:glutamate-5-semialdehyde dehydrogenase activity"/>
    <property type="evidence" value="ECO:0007669"/>
    <property type="project" value="UniProtKB-UniRule"/>
</dbReference>
<evidence type="ECO:0000256" key="2">
    <source>
        <dbReference type="ARBA" id="ARBA00022605"/>
    </source>
</evidence>
<evidence type="ECO:0000259" key="9">
    <source>
        <dbReference type="Pfam" id="PF00171"/>
    </source>
</evidence>
<evidence type="ECO:0000256" key="3">
    <source>
        <dbReference type="ARBA" id="ARBA00022650"/>
    </source>
</evidence>
<dbReference type="GO" id="GO:0050661">
    <property type="term" value="F:NADP binding"/>
    <property type="evidence" value="ECO:0007669"/>
    <property type="project" value="InterPro"/>
</dbReference>
<proteinExistence type="inferred from homology"/>